<name>A0ABV6C6L0_9ACTN</name>
<protein>
    <recommendedName>
        <fullName evidence="3">Coenzyme A biosynthesis bifunctional protein CoaBC</fullName>
        <ecNumber evidence="3">4.1.1.36</ecNumber>
        <ecNumber evidence="3">6.3.2.5</ecNumber>
    </recommendedName>
    <alternativeName>
        <fullName evidence="3">DNA/pantothenate metabolism flavoprotein</fullName>
    </alternativeName>
</protein>
<dbReference type="Pfam" id="PF02441">
    <property type="entry name" value="Flavoprotein"/>
    <property type="match status" value="1"/>
</dbReference>
<dbReference type="GO" id="GO:0004632">
    <property type="term" value="F:phosphopantothenate--cysteine ligase activity"/>
    <property type="evidence" value="ECO:0007669"/>
    <property type="project" value="UniProtKB-EC"/>
</dbReference>
<comment type="pathway">
    <text evidence="3">Cofactor biosynthesis; coenzyme A biosynthesis; CoA from (R)-pantothenate: step 3/5.</text>
</comment>
<dbReference type="InterPro" id="IPR036551">
    <property type="entry name" value="Flavin_trans-like"/>
</dbReference>
<keyword evidence="3 7" id="KW-0436">Ligase</keyword>
<sequence>PPEPARRRATRSPGGMDEGAAAGEAASAAPRLAGRRLVLGVTGGIAAYKAVEVCRRLVDEGAHVVPVMTAEAERFVGATTFSALASEPVRRSLWSDADPVPHTRLGQWAELVLVVPATARFLGLYAHGIAEGLLSATVLATRAPVVVCPAMHTEMWEHPAVQDNVATLRRRGVVVVGPASGRLAGGDVGAGRLAEPAAIVAAVTDVLCRARDLAGHRVLVTAGGTREPIDPVRVLTNRSSGKQGHALAEAAAARGAEVVLVTTADQPVPAGARVVRVETAAQMAEAVLAEAPSCDVVIMAAAVADFRPARVAPAKLKKAEGPPALDLVPTEDILAELGRRRRPGQVLVGFAAETGDPLASAEAKLAAKGVDLVVANDVSRDGVGFEGETNEVVVVDQDGGRQVVSLRSKREVADAVLDRVVEWLGARGDRAGG</sequence>
<evidence type="ECO:0000259" key="5">
    <source>
        <dbReference type="Pfam" id="PF02441"/>
    </source>
</evidence>
<dbReference type="PANTHER" id="PTHR14359">
    <property type="entry name" value="HOMO-OLIGOMERIC FLAVIN CONTAINING CYS DECARBOXYLASE FAMILY"/>
    <property type="match status" value="1"/>
</dbReference>
<dbReference type="EMBL" id="JBHLYQ010000202">
    <property type="protein sequence ID" value="MFC0082963.1"/>
    <property type="molecule type" value="Genomic_DNA"/>
</dbReference>
<comment type="cofactor">
    <cofactor evidence="3">
        <name>FMN</name>
        <dbReference type="ChEBI" id="CHEBI:58210"/>
    </cofactor>
</comment>
<organism evidence="7 8">
    <name type="scientific">Aciditerrimonas ferrireducens</name>
    <dbReference type="NCBI Taxonomy" id="667306"/>
    <lineage>
        <taxon>Bacteria</taxon>
        <taxon>Bacillati</taxon>
        <taxon>Actinomycetota</taxon>
        <taxon>Acidimicrobiia</taxon>
        <taxon>Acidimicrobiales</taxon>
        <taxon>Acidimicrobiaceae</taxon>
        <taxon>Aciditerrimonas</taxon>
    </lineage>
</organism>
<keyword evidence="8" id="KW-1185">Reference proteome</keyword>
<dbReference type="Gene3D" id="3.40.50.10300">
    <property type="entry name" value="CoaB-like"/>
    <property type="match status" value="1"/>
</dbReference>
<dbReference type="Proteomes" id="UP001589788">
    <property type="component" value="Unassembled WGS sequence"/>
</dbReference>
<evidence type="ECO:0000313" key="8">
    <source>
        <dbReference type="Proteomes" id="UP001589788"/>
    </source>
</evidence>
<feature type="domain" description="Flavoprotein" evidence="5">
    <location>
        <begin position="36"/>
        <end position="206"/>
    </location>
</feature>
<feature type="region of interest" description="Disordered" evidence="4">
    <location>
        <begin position="1"/>
        <end position="23"/>
    </location>
</feature>
<dbReference type="EC" id="6.3.2.5" evidence="3"/>
<evidence type="ECO:0000256" key="3">
    <source>
        <dbReference type="RuleBase" id="RU364078"/>
    </source>
</evidence>
<comment type="catalytic activity">
    <reaction evidence="3">
        <text>(R)-4'-phosphopantothenate + L-cysteine + CTP = N-[(R)-4-phosphopantothenoyl]-L-cysteine + CMP + diphosphate + H(+)</text>
        <dbReference type="Rhea" id="RHEA:19397"/>
        <dbReference type="ChEBI" id="CHEBI:10986"/>
        <dbReference type="ChEBI" id="CHEBI:15378"/>
        <dbReference type="ChEBI" id="CHEBI:33019"/>
        <dbReference type="ChEBI" id="CHEBI:35235"/>
        <dbReference type="ChEBI" id="CHEBI:37563"/>
        <dbReference type="ChEBI" id="CHEBI:59458"/>
        <dbReference type="ChEBI" id="CHEBI:60377"/>
        <dbReference type="EC" id="6.3.2.5"/>
    </reaction>
</comment>
<evidence type="ECO:0000256" key="2">
    <source>
        <dbReference type="ARBA" id="ARBA00023239"/>
    </source>
</evidence>
<feature type="non-terminal residue" evidence="7">
    <location>
        <position position="1"/>
    </location>
</feature>
<gene>
    <name evidence="7" type="primary">coaBC</name>
    <name evidence="7" type="ORF">ACFFRE_12570</name>
</gene>
<proteinExistence type="inferred from homology"/>
<dbReference type="SUPFAM" id="SSF102645">
    <property type="entry name" value="CoaB-like"/>
    <property type="match status" value="1"/>
</dbReference>
<keyword evidence="3" id="KW-0285">Flavoprotein</keyword>
<comment type="similarity">
    <text evidence="3">In the N-terminal section; belongs to the HFCD (homo-oligomeric flavin containing Cys decarboxylase) superfamily.</text>
</comment>
<evidence type="ECO:0000256" key="4">
    <source>
        <dbReference type="SAM" id="MobiDB-lite"/>
    </source>
</evidence>
<dbReference type="InterPro" id="IPR035929">
    <property type="entry name" value="CoaB-like_sf"/>
</dbReference>
<comment type="caution">
    <text evidence="7">The sequence shown here is derived from an EMBL/GenBank/DDBJ whole genome shotgun (WGS) entry which is preliminary data.</text>
</comment>
<evidence type="ECO:0000256" key="1">
    <source>
        <dbReference type="ARBA" id="ARBA00022793"/>
    </source>
</evidence>
<keyword evidence="3" id="KW-0288">FMN</keyword>
<evidence type="ECO:0000259" key="6">
    <source>
        <dbReference type="Pfam" id="PF04127"/>
    </source>
</evidence>
<keyword evidence="1 3" id="KW-0210">Decarboxylase</keyword>
<comment type="similarity">
    <text evidence="3">In the C-terminal section; belongs to the PPC synthetase family.</text>
</comment>
<dbReference type="InterPro" id="IPR003382">
    <property type="entry name" value="Flavoprotein"/>
</dbReference>
<evidence type="ECO:0000313" key="7">
    <source>
        <dbReference type="EMBL" id="MFC0082963.1"/>
    </source>
</evidence>
<comment type="function">
    <text evidence="3">Catalyzes two steps in the biosynthesis of coenzyme A. In the first step cysteine is conjugated to 4'-phosphopantothenate to form 4-phosphopantothenoylcysteine, in the latter compound is decarboxylated to form 4'-phosphopantotheine.</text>
</comment>
<keyword evidence="2 3" id="KW-0456">Lyase</keyword>
<comment type="catalytic activity">
    <reaction evidence="3">
        <text>N-[(R)-4-phosphopantothenoyl]-L-cysteine + H(+) = (R)-4'-phosphopantetheine + CO2</text>
        <dbReference type="Rhea" id="RHEA:16793"/>
        <dbReference type="ChEBI" id="CHEBI:15378"/>
        <dbReference type="ChEBI" id="CHEBI:16526"/>
        <dbReference type="ChEBI" id="CHEBI:59458"/>
        <dbReference type="ChEBI" id="CHEBI:61723"/>
        <dbReference type="EC" id="4.1.1.36"/>
    </reaction>
</comment>
<dbReference type="HAMAP" id="MF_02225">
    <property type="entry name" value="CoaBC"/>
    <property type="match status" value="1"/>
</dbReference>
<dbReference type="NCBIfam" id="TIGR00521">
    <property type="entry name" value="coaBC_dfp"/>
    <property type="match status" value="1"/>
</dbReference>
<dbReference type="GO" id="GO:0004633">
    <property type="term" value="F:phosphopantothenoylcysteine decarboxylase activity"/>
    <property type="evidence" value="ECO:0007669"/>
    <property type="project" value="UniProtKB-EC"/>
</dbReference>
<dbReference type="InterPro" id="IPR007085">
    <property type="entry name" value="DNA/pantothenate-metab_flavo_C"/>
</dbReference>
<dbReference type="Pfam" id="PF04127">
    <property type="entry name" value="DFP"/>
    <property type="match status" value="1"/>
</dbReference>
<dbReference type="InterPro" id="IPR005252">
    <property type="entry name" value="CoaBC"/>
</dbReference>
<dbReference type="SUPFAM" id="SSF52507">
    <property type="entry name" value="Homo-oligomeric flavin-containing Cys decarboxylases, HFCD"/>
    <property type="match status" value="1"/>
</dbReference>
<dbReference type="PANTHER" id="PTHR14359:SF6">
    <property type="entry name" value="PHOSPHOPANTOTHENOYLCYSTEINE DECARBOXYLASE"/>
    <property type="match status" value="1"/>
</dbReference>
<feature type="domain" description="DNA/pantothenate metabolism flavoprotein C-terminal" evidence="6">
    <location>
        <begin position="213"/>
        <end position="422"/>
    </location>
</feature>
<dbReference type="EC" id="4.1.1.36" evidence="3"/>
<dbReference type="Gene3D" id="3.40.50.1950">
    <property type="entry name" value="Flavin prenyltransferase-like"/>
    <property type="match status" value="1"/>
</dbReference>
<reference evidence="7 8" key="1">
    <citation type="submission" date="2024-09" db="EMBL/GenBank/DDBJ databases">
        <authorList>
            <person name="Sun Q."/>
            <person name="Mori K."/>
        </authorList>
    </citation>
    <scope>NUCLEOTIDE SEQUENCE [LARGE SCALE GENOMIC DNA]</scope>
    <source>
        <strain evidence="7 8">JCM 15389</strain>
    </source>
</reference>
<accession>A0ABV6C6L0</accession>
<comment type="pathway">
    <text evidence="3">Cofactor biosynthesis; coenzyme A biosynthesis; CoA from (R)-pantothenate: step 2/5.</text>
</comment>